<proteinExistence type="predicted"/>
<gene>
    <name evidence="1" type="ORF">Tci_929420</name>
</gene>
<evidence type="ECO:0008006" key="2">
    <source>
        <dbReference type="Google" id="ProtNLM"/>
    </source>
</evidence>
<dbReference type="AlphaFoldDB" id="A0A699XKL6"/>
<sequence length="62" mass="6670">MPRECLKIIESKSKVCQSRAKVVVAKVSTSSSTPAVSSDVAELKDMVKASLLDKKNQYSAPT</sequence>
<reference evidence="1" key="1">
    <citation type="journal article" date="2019" name="Sci. Rep.">
        <title>Draft genome of Tanacetum cinerariifolium, the natural source of mosquito coil.</title>
        <authorList>
            <person name="Yamashiro T."/>
            <person name="Shiraishi A."/>
            <person name="Satake H."/>
            <person name="Nakayama K."/>
        </authorList>
    </citation>
    <scope>NUCLEOTIDE SEQUENCE</scope>
</reference>
<organism evidence="1">
    <name type="scientific">Tanacetum cinerariifolium</name>
    <name type="common">Dalmatian daisy</name>
    <name type="synonym">Chrysanthemum cinerariifolium</name>
    <dbReference type="NCBI Taxonomy" id="118510"/>
    <lineage>
        <taxon>Eukaryota</taxon>
        <taxon>Viridiplantae</taxon>
        <taxon>Streptophyta</taxon>
        <taxon>Embryophyta</taxon>
        <taxon>Tracheophyta</taxon>
        <taxon>Spermatophyta</taxon>
        <taxon>Magnoliopsida</taxon>
        <taxon>eudicotyledons</taxon>
        <taxon>Gunneridae</taxon>
        <taxon>Pentapetalae</taxon>
        <taxon>asterids</taxon>
        <taxon>campanulids</taxon>
        <taxon>Asterales</taxon>
        <taxon>Asteraceae</taxon>
        <taxon>Asteroideae</taxon>
        <taxon>Anthemideae</taxon>
        <taxon>Anthemidinae</taxon>
        <taxon>Tanacetum</taxon>
    </lineage>
</organism>
<evidence type="ECO:0000313" key="1">
    <source>
        <dbReference type="EMBL" id="GFD57451.1"/>
    </source>
</evidence>
<feature type="non-terminal residue" evidence="1">
    <location>
        <position position="62"/>
    </location>
</feature>
<name>A0A699XKL6_TANCI</name>
<protein>
    <recommendedName>
        <fullName evidence="2">Reverse transcriptase domain-containing protein</fullName>
    </recommendedName>
</protein>
<accession>A0A699XKL6</accession>
<dbReference type="EMBL" id="BKCJ011841264">
    <property type="protein sequence ID" value="GFD57451.1"/>
    <property type="molecule type" value="Genomic_DNA"/>
</dbReference>
<comment type="caution">
    <text evidence="1">The sequence shown here is derived from an EMBL/GenBank/DDBJ whole genome shotgun (WGS) entry which is preliminary data.</text>
</comment>